<dbReference type="PANTHER" id="PTHR43442:SF3">
    <property type="entry name" value="GLUCONOKINASE-RELATED"/>
    <property type="match status" value="1"/>
</dbReference>
<evidence type="ECO:0000256" key="5">
    <source>
        <dbReference type="ARBA" id="ARBA00022741"/>
    </source>
</evidence>
<dbReference type="Pfam" id="PF13671">
    <property type="entry name" value="AAA_33"/>
    <property type="match status" value="1"/>
</dbReference>
<keyword evidence="5 9" id="KW-0547">Nucleotide-binding</keyword>
<dbReference type="PROSITE" id="PS51257">
    <property type="entry name" value="PROKAR_LIPOPROTEIN"/>
    <property type="match status" value="1"/>
</dbReference>
<keyword evidence="11" id="KW-1185">Reference proteome</keyword>
<dbReference type="InterPro" id="IPR006001">
    <property type="entry name" value="Therm_gnt_kin"/>
</dbReference>
<dbReference type="InterPro" id="IPR027417">
    <property type="entry name" value="P-loop_NTPase"/>
</dbReference>
<dbReference type="CDD" id="cd02021">
    <property type="entry name" value="GntK"/>
    <property type="match status" value="1"/>
</dbReference>
<dbReference type="EC" id="2.7.1.12" evidence="3 9"/>
<dbReference type="SUPFAM" id="SSF52540">
    <property type="entry name" value="P-loop containing nucleoside triphosphate hydrolases"/>
    <property type="match status" value="1"/>
</dbReference>
<evidence type="ECO:0000256" key="8">
    <source>
        <dbReference type="ARBA" id="ARBA00048090"/>
    </source>
</evidence>
<keyword evidence="4 9" id="KW-0808">Transferase</keyword>
<protein>
    <recommendedName>
        <fullName evidence="3 9">Gluconokinase</fullName>
        <ecNumber evidence="3 9">2.7.1.12</ecNumber>
    </recommendedName>
</protein>
<reference evidence="11" key="1">
    <citation type="journal article" date="2019" name="Int. J. Syst. Evol. Microbiol.">
        <title>The Global Catalogue of Microorganisms (GCM) 10K type strain sequencing project: providing services to taxonomists for standard genome sequencing and annotation.</title>
        <authorList>
            <consortium name="The Broad Institute Genomics Platform"/>
            <consortium name="The Broad Institute Genome Sequencing Center for Infectious Disease"/>
            <person name="Wu L."/>
            <person name="Ma J."/>
        </authorList>
    </citation>
    <scope>NUCLEOTIDE SEQUENCE [LARGE SCALE GENOMIC DNA]</scope>
    <source>
        <strain evidence="11">CGMCC 4.7277</strain>
    </source>
</reference>
<evidence type="ECO:0000256" key="1">
    <source>
        <dbReference type="ARBA" id="ARBA00004761"/>
    </source>
</evidence>
<keyword evidence="7 9" id="KW-0067">ATP-binding</keyword>
<evidence type="ECO:0000256" key="7">
    <source>
        <dbReference type="ARBA" id="ARBA00022840"/>
    </source>
</evidence>
<dbReference type="PANTHER" id="PTHR43442">
    <property type="entry name" value="GLUCONOKINASE-RELATED"/>
    <property type="match status" value="1"/>
</dbReference>
<accession>A0ABW0Q4W0</accession>
<evidence type="ECO:0000256" key="6">
    <source>
        <dbReference type="ARBA" id="ARBA00022777"/>
    </source>
</evidence>
<comment type="pathway">
    <text evidence="1">Carbohydrate acid metabolism.</text>
</comment>
<dbReference type="Gene3D" id="3.40.50.300">
    <property type="entry name" value="P-loop containing nucleotide triphosphate hydrolases"/>
    <property type="match status" value="1"/>
</dbReference>
<comment type="catalytic activity">
    <reaction evidence="8 9">
        <text>D-gluconate + ATP = 6-phospho-D-gluconate + ADP + H(+)</text>
        <dbReference type="Rhea" id="RHEA:19433"/>
        <dbReference type="ChEBI" id="CHEBI:15378"/>
        <dbReference type="ChEBI" id="CHEBI:18391"/>
        <dbReference type="ChEBI" id="CHEBI:30616"/>
        <dbReference type="ChEBI" id="CHEBI:58759"/>
        <dbReference type="ChEBI" id="CHEBI:456216"/>
        <dbReference type="EC" id="2.7.1.12"/>
    </reaction>
</comment>
<dbReference type="NCBIfam" id="TIGR01313">
    <property type="entry name" value="therm_gnt_kin"/>
    <property type="match status" value="1"/>
</dbReference>
<dbReference type="Proteomes" id="UP001596084">
    <property type="component" value="Unassembled WGS sequence"/>
</dbReference>
<evidence type="ECO:0000256" key="2">
    <source>
        <dbReference type="ARBA" id="ARBA00008420"/>
    </source>
</evidence>
<gene>
    <name evidence="10" type="ORF">ACFPP7_02065</name>
</gene>
<keyword evidence="6 9" id="KW-0418">Kinase</keyword>
<evidence type="ECO:0000313" key="11">
    <source>
        <dbReference type="Proteomes" id="UP001596084"/>
    </source>
</evidence>
<organism evidence="10 11">
    <name type="scientific">Polaromonas jejuensis</name>
    <dbReference type="NCBI Taxonomy" id="457502"/>
    <lineage>
        <taxon>Bacteria</taxon>
        <taxon>Pseudomonadati</taxon>
        <taxon>Pseudomonadota</taxon>
        <taxon>Betaproteobacteria</taxon>
        <taxon>Burkholderiales</taxon>
        <taxon>Comamonadaceae</taxon>
        <taxon>Polaromonas</taxon>
    </lineage>
</organism>
<comment type="similarity">
    <text evidence="2 9">Belongs to the gluconokinase GntK/GntV family.</text>
</comment>
<sequence>MTRTAPHQLLVMGVAGCGKSTLAAELARALGCSLIEGDDHHPAQNQEKMRHGLALDDADRAPWLSHLGTLLANAGNGAVLTCSALKRRYRDQLRAAAPSLAIVFIDITPAQARARVAARADHLFPASLVDSQFEALEPPLGEPGVLRVDAAQPVATQLDAILRWLGHRAGQTPHPSEEKLS</sequence>
<dbReference type="EMBL" id="JBHSMX010000003">
    <property type="protein sequence ID" value="MFC5519703.1"/>
    <property type="molecule type" value="Genomic_DNA"/>
</dbReference>
<name>A0ABW0Q4W0_9BURK</name>
<dbReference type="RefSeq" id="WP_068831904.1">
    <property type="nucleotide sequence ID" value="NZ_JBHSMX010000003.1"/>
</dbReference>
<evidence type="ECO:0000256" key="4">
    <source>
        <dbReference type="ARBA" id="ARBA00022679"/>
    </source>
</evidence>
<proteinExistence type="inferred from homology"/>
<evidence type="ECO:0000256" key="9">
    <source>
        <dbReference type="RuleBase" id="RU363066"/>
    </source>
</evidence>
<evidence type="ECO:0000313" key="10">
    <source>
        <dbReference type="EMBL" id="MFC5519703.1"/>
    </source>
</evidence>
<comment type="caution">
    <text evidence="10">The sequence shown here is derived from an EMBL/GenBank/DDBJ whole genome shotgun (WGS) entry which is preliminary data.</text>
</comment>
<evidence type="ECO:0000256" key="3">
    <source>
        <dbReference type="ARBA" id="ARBA00012054"/>
    </source>
</evidence>